<feature type="signal peptide" evidence="2">
    <location>
        <begin position="1"/>
        <end position="19"/>
    </location>
</feature>
<keyword evidence="2" id="KW-0732">Signal</keyword>
<accession>A0ABN8Z2C4</accession>
<feature type="compositionally biased region" description="Low complexity" evidence="1">
    <location>
        <begin position="86"/>
        <end position="99"/>
    </location>
</feature>
<evidence type="ECO:0000256" key="2">
    <source>
        <dbReference type="SAM" id="SignalP"/>
    </source>
</evidence>
<feature type="chain" id="PRO_5046102165" evidence="2">
    <location>
        <begin position="20"/>
        <end position="155"/>
    </location>
</feature>
<protein>
    <submittedName>
        <fullName evidence="3">Uncharacterized protein</fullName>
    </submittedName>
</protein>
<gene>
    <name evidence="3" type="ORF">MRATA1EN1_LOCUS16955</name>
</gene>
<name>A0ABN8Z2C4_RANTA</name>
<keyword evidence="4" id="KW-1185">Reference proteome</keyword>
<dbReference type="EMBL" id="OX459963">
    <property type="protein sequence ID" value="CAI9167993.1"/>
    <property type="molecule type" value="Genomic_DNA"/>
</dbReference>
<feature type="region of interest" description="Disordered" evidence="1">
    <location>
        <begin position="50"/>
        <end position="155"/>
    </location>
</feature>
<organism evidence="3 4">
    <name type="scientific">Rangifer tarandus platyrhynchus</name>
    <name type="common">Svalbard reindeer</name>
    <dbReference type="NCBI Taxonomy" id="3082113"/>
    <lineage>
        <taxon>Eukaryota</taxon>
        <taxon>Metazoa</taxon>
        <taxon>Chordata</taxon>
        <taxon>Craniata</taxon>
        <taxon>Vertebrata</taxon>
        <taxon>Euteleostomi</taxon>
        <taxon>Mammalia</taxon>
        <taxon>Eutheria</taxon>
        <taxon>Laurasiatheria</taxon>
        <taxon>Artiodactyla</taxon>
        <taxon>Ruminantia</taxon>
        <taxon>Pecora</taxon>
        <taxon>Cervidae</taxon>
        <taxon>Odocoileinae</taxon>
        <taxon>Rangifer</taxon>
    </lineage>
</organism>
<reference evidence="3" key="1">
    <citation type="submission" date="2023-04" db="EMBL/GenBank/DDBJ databases">
        <authorList>
            <consortium name="ELIXIR-Norway"/>
        </authorList>
    </citation>
    <scope>NUCLEOTIDE SEQUENCE [LARGE SCALE GENOMIC DNA]</scope>
</reference>
<evidence type="ECO:0000313" key="4">
    <source>
        <dbReference type="Proteomes" id="UP001176941"/>
    </source>
</evidence>
<evidence type="ECO:0000256" key="1">
    <source>
        <dbReference type="SAM" id="MobiDB-lite"/>
    </source>
</evidence>
<sequence>MIGFGRLFYFLIGARIALPASPHPPDPVSRKRQEQIEFLGPYLQVSWTKPNRLPPCLIPPARASGEKRAPSRAPPPALQASQPRVRPLSLPSLRRSSAGPSGGDAEVAAFQTPGGPLKSRGVMGVGRQDAPDPGLRPAGLAVRRILQPAPQTSWE</sequence>
<proteinExistence type="predicted"/>
<dbReference type="Proteomes" id="UP001176941">
    <property type="component" value="Chromosome 27"/>
</dbReference>
<evidence type="ECO:0000313" key="3">
    <source>
        <dbReference type="EMBL" id="CAI9167993.1"/>
    </source>
</evidence>